<accession>A0A517LMG0</accession>
<gene>
    <name evidence="8" type="ORF">FKW77_002884</name>
</gene>
<dbReference type="AlphaFoldDB" id="A0A517LMG0"/>
<dbReference type="GO" id="GO:0022857">
    <property type="term" value="F:transmembrane transporter activity"/>
    <property type="evidence" value="ECO:0007669"/>
    <property type="project" value="InterPro"/>
</dbReference>
<feature type="region of interest" description="Disordered" evidence="5">
    <location>
        <begin position="1"/>
        <end position="23"/>
    </location>
</feature>
<dbReference type="PANTHER" id="PTHR23502:SF164">
    <property type="entry name" value="MAJOR FACILITATOR SUPERFAMILY (MFS) PROFILE DOMAIN-CONTAINING PROTEIN"/>
    <property type="match status" value="1"/>
</dbReference>
<comment type="subcellular location">
    <subcellularLocation>
        <location evidence="1">Membrane</location>
        <topology evidence="1">Multi-pass membrane protein</topology>
    </subcellularLocation>
</comment>
<dbReference type="SUPFAM" id="SSF103473">
    <property type="entry name" value="MFS general substrate transporter"/>
    <property type="match status" value="1"/>
</dbReference>
<dbReference type="InterPro" id="IPR011701">
    <property type="entry name" value="MFS"/>
</dbReference>
<feature type="transmembrane region" description="Helical" evidence="6">
    <location>
        <begin position="486"/>
        <end position="506"/>
    </location>
</feature>
<protein>
    <recommendedName>
        <fullName evidence="7">Major facilitator superfamily (MFS) profile domain-containing protein</fullName>
    </recommendedName>
</protein>
<feature type="transmembrane region" description="Helical" evidence="6">
    <location>
        <begin position="222"/>
        <end position="246"/>
    </location>
</feature>
<feature type="transmembrane region" description="Helical" evidence="6">
    <location>
        <begin position="518"/>
        <end position="538"/>
    </location>
</feature>
<name>A0A517LMG0_9PEZI</name>
<evidence type="ECO:0000256" key="5">
    <source>
        <dbReference type="SAM" id="MobiDB-lite"/>
    </source>
</evidence>
<dbReference type="Pfam" id="PF07690">
    <property type="entry name" value="MFS_1"/>
    <property type="match status" value="1"/>
</dbReference>
<keyword evidence="3 6" id="KW-1133">Transmembrane helix</keyword>
<reference evidence="8 9" key="1">
    <citation type="submission" date="2019-07" db="EMBL/GenBank/DDBJ databases">
        <title>Finished genome of Venturia effusa.</title>
        <authorList>
            <person name="Young C.A."/>
            <person name="Cox M.P."/>
            <person name="Ganley A.R.D."/>
            <person name="David W.J."/>
        </authorList>
    </citation>
    <scope>NUCLEOTIDE SEQUENCE [LARGE SCALE GENOMIC DNA]</scope>
    <source>
        <strain evidence="9">albino</strain>
    </source>
</reference>
<evidence type="ECO:0000259" key="7">
    <source>
        <dbReference type="PROSITE" id="PS50850"/>
    </source>
</evidence>
<dbReference type="PANTHER" id="PTHR23502">
    <property type="entry name" value="MAJOR FACILITATOR SUPERFAMILY"/>
    <property type="match status" value="1"/>
</dbReference>
<dbReference type="PROSITE" id="PS50850">
    <property type="entry name" value="MFS"/>
    <property type="match status" value="1"/>
</dbReference>
<dbReference type="STRING" id="50376.A0A517LMG0"/>
<sequence>MGKQEQLYFESEMDEHPLRPDSEAPAQIVGSTNLYENGQLNYIPMPTPDPKDPLNLPQWRKIAALMSVCFFGALALSSETIIGALIPVFALEYAGIDPKILAKVDISALSPPGSVNLNPLKLLAGLGGPPLWKTSLLASLPLLTNGISSYFLVPLSISIGRRPVLLACGIMAWSGGFWAAASRSLYSHLAARCIQAVGAGAVEALVPLIVQDLVFIHQRNRAMSFVWATQGLIIVTLGIASPIIVADIGWRYLYILTSGLAVFAWLALVAFLPETRWERSAEELSGKNVYYLFPGEGRPRVDALTHGSRTLWTNLGLFQNGFEHRAAIQSMIDTLRTMCFPNIIWVIAVNGIFFAVQGAAGQTGSSVLIASGWKFRNLGLAVLPIVLATPFVALLGGYLADRVTNAVAKRNGGRREPEGNLLNIVLPLILGIAGCVLFGYAGENLKTVHWSVLLTGIFSICLGFLTTNTVLIVYVIESYPKWAGPVLVNISSWRCIIGFALSFRATDWVEERGFLGSFSIYAGILAALACILPVMYVCGKRIRQWTAGTVKSEKSPSGKDGSHLEG</sequence>
<feature type="transmembrane region" description="Helical" evidence="6">
    <location>
        <begin position="189"/>
        <end position="210"/>
    </location>
</feature>
<feature type="transmembrane region" description="Helical" evidence="6">
    <location>
        <begin position="62"/>
        <end position="90"/>
    </location>
</feature>
<feature type="domain" description="Major facilitator superfamily (MFS) profile" evidence="7">
    <location>
        <begin position="83"/>
        <end position="541"/>
    </location>
</feature>
<evidence type="ECO:0000313" key="9">
    <source>
        <dbReference type="Proteomes" id="UP000316270"/>
    </source>
</evidence>
<feature type="transmembrane region" description="Helical" evidence="6">
    <location>
        <begin position="448"/>
        <end position="474"/>
    </location>
</feature>
<feature type="transmembrane region" description="Helical" evidence="6">
    <location>
        <begin position="421"/>
        <end position="442"/>
    </location>
</feature>
<evidence type="ECO:0000313" key="8">
    <source>
        <dbReference type="EMBL" id="QDS76825.1"/>
    </source>
</evidence>
<evidence type="ECO:0000256" key="4">
    <source>
        <dbReference type="ARBA" id="ARBA00023136"/>
    </source>
</evidence>
<evidence type="ECO:0000256" key="2">
    <source>
        <dbReference type="ARBA" id="ARBA00022692"/>
    </source>
</evidence>
<dbReference type="GO" id="GO:0005886">
    <property type="term" value="C:plasma membrane"/>
    <property type="evidence" value="ECO:0007669"/>
    <property type="project" value="TreeGrafter"/>
</dbReference>
<feature type="transmembrane region" description="Helical" evidence="6">
    <location>
        <begin position="136"/>
        <end position="157"/>
    </location>
</feature>
<dbReference type="Gene3D" id="1.20.1250.20">
    <property type="entry name" value="MFS general substrate transporter like domains"/>
    <property type="match status" value="1"/>
</dbReference>
<dbReference type="Proteomes" id="UP000316270">
    <property type="component" value="Chromosome 16"/>
</dbReference>
<dbReference type="EMBL" id="CP042200">
    <property type="protein sequence ID" value="QDS76825.1"/>
    <property type="molecule type" value="Genomic_DNA"/>
</dbReference>
<organism evidence="8 9">
    <name type="scientific">Venturia effusa</name>
    <dbReference type="NCBI Taxonomy" id="50376"/>
    <lineage>
        <taxon>Eukaryota</taxon>
        <taxon>Fungi</taxon>
        <taxon>Dikarya</taxon>
        <taxon>Ascomycota</taxon>
        <taxon>Pezizomycotina</taxon>
        <taxon>Dothideomycetes</taxon>
        <taxon>Pleosporomycetidae</taxon>
        <taxon>Venturiales</taxon>
        <taxon>Venturiaceae</taxon>
        <taxon>Venturia</taxon>
    </lineage>
</organism>
<proteinExistence type="predicted"/>
<evidence type="ECO:0000256" key="3">
    <source>
        <dbReference type="ARBA" id="ARBA00022989"/>
    </source>
</evidence>
<evidence type="ECO:0000256" key="6">
    <source>
        <dbReference type="SAM" id="Phobius"/>
    </source>
</evidence>
<feature type="transmembrane region" description="Helical" evidence="6">
    <location>
        <begin position="339"/>
        <end position="360"/>
    </location>
</feature>
<feature type="transmembrane region" description="Helical" evidence="6">
    <location>
        <begin position="380"/>
        <end position="400"/>
    </location>
</feature>
<dbReference type="InterPro" id="IPR036259">
    <property type="entry name" value="MFS_trans_sf"/>
</dbReference>
<dbReference type="OrthoDB" id="268400at2759"/>
<keyword evidence="2 6" id="KW-0812">Transmembrane</keyword>
<evidence type="ECO:0000256" key="1">
    <source>
        <dbReference type="ARBA" id="ARBA00004141"/>
    </source>
</evidence>
<feature type="transmembrane region" description="Helical" evidence="6">
    <location>
        <begin position="252"/>
        <end position="272"/>
    </location>
</feature>
<feature type="transmembrane region" description="Helical" evidence="6">
    <location>
        <begin position="164"/>
        <end position="183"/>
    </location>
</feature>
<keyword evidence="4 6" id="KW-0472">Membrane</keyword>
<dbReference type="InterPro" id="IPR020846">
    <property type="entry name" value="MFS_dom"/>
</dbReference>
<keyword evidence="9" id="KW-1185">Reference proteome</keyword>